<dbReference type="InterPro" id="IPR015919">
    <property type="entry name" value="Cadherin-like_sf"/>
</dbReference>
<dbReference type="PANTHER" id="PTHR24028:SF146">
    <property type="entry name" value="CADHERIN 96CB, ISOFORM D-RELATED"/>
    <property type="match status" value="1"/>
</dbReference>
<evidence type="ECO:0000256" key="4">
    <source>
        <dbReference type="ARBA" id="ARBA00022837"/>
    </source>
</evidence>
<dbReference type="EMBL" id="JBJKFK010004813">
    <property type="protein sequence ID" value="KAL3308712.1"/>
    <property type="molecule type" value="Genomic_DNA"/>
</dbReference>
<keyword evidence="6" id="KW-1133">Transmembrane helix</keyword>
<dbReference type="InterPro" id="IPR020894">
    <property type="entry name" value="Cadherin_CS"/>
</dbReference>
<sequence>MHRFISLLVLTGAVCAADSVQVKFSLRENQYALQNLGNLRERIQQLGLELDPQKVNFEITEQSDSELKVIVDQTGNVRVNKAIDREAICHDERECEKSWLVFTQGVKAQDGSELVYLTLKISIEDENDNRPLFLVQEPNTSLTVEEECAQGTMIALPKATDLDSEQNGLAGYGLNLSKSDKEMAMHFELVQQRGDCRTNDPDSSTNNQLTLVPCLRVISRYTIT</sequence>
<evidence type="ECO:0000313" key="13">
    <source>
        <dbReference type="Proteomes" id="UP001626550"/>
    </source>
</evidence>
<dbReference type="AlphaFoldDB" id="A0ABD2PPV1"/>
<dbReference type="GO" id="GO:0007155">
    <property type="term" value="P:cell adhesion"/>
    <property type="evidence" value="ECO:0007669"/>
    <property type="project" value="UniProtKB-KW"/>
</dbReference>
<comment type="subcellular location">
    <subcellularLocation>
        <location evidence="1">Membrane</location>
        <topology evidence="1">Single-pass membrane protein</topology>
    </subcellularLocation>
</comment>
<evidence type="ECO:0000256" key="3">
    <source>
        <dbReference type="ARBA" id="ARBA00022737"/>
    </source>
</evidence>
<comment type="caution">
    <text evidence="12">The sequence shown here is derived from an EMBL/GenBank/DDBJ whole genome shotgun (WGS) entry which is preliminary data.</text>
</comment>
<organism evidence="12 13">
    <name type="scientific">Cichlidogyrus casuarinus</name>
    <dbReference type="NCBI Taxonomy" id="1844966"/>
    <lineage>
        <taxon>Eukaryota</taxon>
        <taxon>Metazoa</taxon>
        <taxon>Spiralia</taxon>
        <taxon>Lophotrochozoa</taxon>
        <taxon>Platyhelminthes</taxon>
        <taxon>Monogenea</taxon>
        <taxon>Monopisthocotylea</taxon>
        <taxon>Dactylogyridea</taxon>
        <taxon>Ancyrocephalidae</taxon>
        <taxon>Cichlidogyrus</taxon>
    </lineage>
</organism>
<dbReference type="PROSITE" id="PS00232">
    <property type="entry name" value="CADHERIN_1"/>
    <property type="match status" value="1"/>
</dbReference>
<reference evidence="12 13" key="1">
    <citation type="submission" date="2024-11" db="EMBL/GenBank/DDBJ databases">
        <title>Adaptive evolution of stress response genes in parasites aligns with host niche diversity.</title>
        <authorList>
            <person name="Hahn C."/>
            <person name="Resl P."/>
        </authorList>
    </citation>
    <scope>NUCLEOTIDE SEQUENCE [LARGE SCALE GENOMIC DNA]</scope>
    <source>
        <strain evidence="12">EGGRZ-B1_66</strain>
        <tissue evidence="12">Body</tissue>
    </source>
</reference>
<evidence type="ECO:0000256" key="10">
    <source>
        <dbReference type="SAM" id="SignalP"/>
    </source>
</evidence>
<dbReference type="SUPFAM" id="SSF49313">
    <property type="entry name" value="Cadherin-like"/>
    <property type="match status" value="2"/>
</dbReference>
<dbReference type="Proteomes" id="UP001626550">
    <property type="component" value="Unassembled WGS sequence"/>
</dbReference>
<evidence type="ECO:0000256" key="1">
    <source>
        <dbReference type="ARBA" id="ARBA00004167"/>
    </source>
</evidence>
<dbReference type="InterPro" id="IPR013164">
    <property type="entry name" value="Cadherin_N"/>
</dbReference>
<dbReference type="CDD" id="cd11304">
    <property type="entry name" value="Cadherin_repeat"/>
    <property type="match status" value="1"/>
</dbReference>
<proteinExistence type="predicted"/>
<protein>
    <recommendedName>
        <fullName evidence="11">Cadherin domain-containing protein</fullName>
    </recommendedName>
</protein>
<evidence type="ECO:0000313" key="12">
    <source>
        <dbReference type="EMBL" id="KAL3308712.1"/>
    </source>
</evidence>
<dbReference type="Gene3D" id="2.60.40.60">
    <property type="entry name" value="Cadherins"/>
    <property type="match status" value="2"/>
</dbReference>
<evidence type="ECO:0000256" key="5">
    <source>
        <dbReference type="ARBA" id="ARBA00022889"/>
    </source>
</evidence>
<name>A0ABD2PPV1_9PLAT</name>
<keyword evidence="7" id="KW-0472">Membrane</keyword>
<keyword evidence="13" id="KW-1185">Reference proteome</keyword>
<feature type="domain" description="Cadherin" evidence="11">
    <location>
        <begin position="49"/>
        <end position="133"/>
    </location>
</feature>
<evidence type="ECO:0000256" key="7">
    <source>
        <dbReference type="ARBA" id="ARBA00023136"/>
    </source>
</evidence>
<evidence type="ECO:0000256" key="9">
    <source>
        <dbReference type="PROSITE-ProRule" id="PRU00043"/>
    </source>
</evidence>
<keyword evidence="10" id="KW-0732">Signal</keyword>
<keyword evidence="3" id="KW-0677">Repeat</keyword>
<dbReference type="PANTHER" id="PTHR24028">
    <property type="entry name" value="CADHERIN-87A"/>
    <property type="match status" value="1"/>
</dbReference>
<evidence type="ECO:0000256" key="8">
    <source>
        <dbReference type="ARBA" id="ARBA00023180"/>
    </source>
</evidence>
<dbReference type="GO" id="GO:0005509">
    <property type="term" value="F:calcium ion binding"/>
    <property type="evidence" value="ECO:0007669"/>
    <property type="project" value="UniProtKB-UniRule"/>
</dbReference>
<accession>A0ABD2PPV1</accession>
<keyword evidence="2" id="KW-0812">Transmembrane</keyword>
<gene>
    <name evidence="12" type="ORF">Ciccas_012752</name>
</gene>
<evidence type="ECO:0000259" key="11">
    <source>
        <dbReference type="PROSITE" id="PS50268"/>
    </source>
</evidence>
<feature type="chain" id="PRO_5044781050" description="Cadherin domain-containing protein" evidence="10">
    <location>
        <begin position="17"/>
        <end position="224"/>
    </location>
</feature>
<dbReference type="Pfam" id="PF08266">
    <property type="entry name" value="Cadherin_2"/>
    <property type="match status" value="1"/>
</dbReference>
<keyword evidence="4 9" id="KW-0106">Calcium</keyword>
<dbReference type="PROSITE" id="PS50268">
    <property type="entry name" value="CADHERIN_2"/>
    <property type="match status" value="1"/>
</dbReference>
<feature type="signal peptide" evidence="10">
    <location>
        <begin position="1"/>
        <end position="16"/>
    </location>
</feature>
<dbReference type="InterPro" id="IPR002126">
    <property type="entry name" value="Cadherin-like_dom"/>
</dbReference>
<keyword evidence="8" id="KW-0325">Glycoprotein</keyword>
<evidence type="ECO:0000256" key="6">
    <source>
        <dbReference type="ARBA" id="ARBA00022989"/>
    </source>
</evidence>
<evidence type="ECO:0000256" key="2">
    <source>
        <dbReference type="ARBA" id="ARBA00022692"/>
    </source>
</evidence>
<keyword evidence="5" id="KW-0130">Cell adhesion</keyword>
<dbReference type="InterPro" id="IPR050174">
    <property type="entry name" value="Protocadherin/Cadherin-CA"/>
</dbReference>
<dbReference type="GO" id="GO:0016020">
    <property type="term" value="C:membrane"/>
    <property type="evidence" value="ECO:0007669"/>
    <property type="project" value="UniProtKB-SubCell"/>
</dbReference>